<name>A0A7J9F909_9ROSI</name>
<evidence type="ECO:0000313" key="3">
    <source>
        <dbReference type="Proteomes" id="UP000593568"/>
    </source>
</evidence>
<evidence type="ECO:0000256" key="1">
    <source>
        <dbReference type="SAM" id="Phobius"/>
    </source>
</evidence>
<keyword evidence="1" id="KW-0472">Membrane</keyword>
<dbReference type="Proteomes" id="UP000593568">
    <property type="component" value="Unassembled WGS sequence"/>
</dbReference>
<sequence length="74" mass="8174">MLVAGKEKCLGMMTAAVVVHAFMLVTCLRGQGHVILRTCLGDMGGNLFFYYEILESFMSSCCSAGRLVFHIKHE</sequence>
<evidence type="ECO:0000313" key="2">
    <source>
        <dbReference type="EMBL" id="MBA0781668.1"/>
    </source>
</evidence>
<dbReference type="AlphaFoldDB" id="A0A7J9F909"/>
<keyword evidence="1" id="KW-1133">Transmembrane helix</keyword>
<dbReference type="EMBL" id="JABEZW010000012">
    <property type="protein sequence ID" value="MBA0781668.1"/>
    <property type="molecule type" value="Genomic_DNA"/>
</dbReference>
<reference evidence="2 3" key="1">
    <citation type="journal article" date="2019" name="Genome Biol. Evol.">
        <title>Insights into the evolution of the New World diploid cottons (Gossypium, subgenus Houzingenia) based on genome sequencing.</title>
        <authorList>
            <person name="Grover C.E."/>
            <person name="Arick M.A. 2nd"/>
            <person name="Thrash A."/>
            <person name="Conover J.L."/>
            <person name="Sanders W.S."/>
            <person name="Peterson D.G."/>
            <person name="Frelichowski J.E."/>
            <person name="Scheffler J.A."/>
            <person name="Scheffler B.E."/>
            <person name="Wendel J.F."/>
        </authorList>
    </citation>
    <scope>NUCLEOTIDE SEQUENCE [LARGE SCALE GENOMIC DNA]</scope>
    <source>
        <strain evidence="2">8</strain>
        <tissue evidence="2">Leaf</tissue>
    </source>
</reference>
<organism evidence="2 3">
    <name type="scientific">Gossypium trilobum</name>
    <dbReference type="NCBI Taxonomy" id="34281"/>
    <lineage>
        <taxon>Eukaryota</taxon>
        <taxon>Viridiplantae</taxon>
        <taxon>Streptophyta</taxon>
        <taxon>Embryophyta</taxon>
        <taxon>Tracheophyta</taxon>
        <taxon>Spermatophyta</taxon>
        <taxon>Magnoliopsida</taxon>
        <taxon>eudicotyledons</taxon>
        <taxon>Gunneridae</taxon>
        <taxon>Pentapetalae</taxon>
        <taxon>rosids</taxon>
        <taxon>malvids</taxon>
        <taxon>Malvales</taxon>
        <taxon>Malvaceae</taxon>
        <taxon>Malvoideae</taxon>
        <taxon>Gossypium</taxon>
    </lineage>
</organism>
<proteinExistence type="predicted"/>
<feature type="transmembrane region" description="Helical" evidence="1">
    <location>
        <begin position="12"/>
        <end position="36"/>
    </location>
</feature>
<comment type="caution">
    <text evidence="2">The sequence shown here is derived from an EMBL/GenBank/DDBJ whole genome shotgun (WGS) entry which is preliminary data.</text>
</comment>
<accession>A0A7J9F909</accession>
<gene>
    <name evidence="2" type="ORF">Gotri_002571</name>
</gene>
<protein>
    <submittedName>
        <fullName evidence="2">Uncharacterized protein</fullName>
    </submittedName>
</protein>
<keyword evidence="3" id="KW-1185">Reference proteome</keyword>
<keyword evidence="1" id="KW-0812">Transmembrane</keyword>